<protein>
    <submittedName>
        <fullName evidence="1">Uncharacterized protein</fullName>
    </submittedName>
</protein>
<accession>A0AA91Z2Y7</accession>
<evidence type="ECO:0000313" key="2">
    <source>
        <dbReference type="Proteomes" id="UP000216961"/>
    </source>
</evidence>
<organism evidence="1 2">
    <name type="scientific">Niallia circulans</name>
    <name type="common">Bacillus circulans</name>
    <dbReference type="NCBI Taxonomy" id="1397"/>
    <lineage>
        <taxon>Bacteria</taxon>
        <taxon>Bacillati</taxon>
        <taxon>Bacillota</taxon>
        <taxon>Bacilli</taxon>
        <taxon>Bacillales</taxon>
        <taxon>Bacillaceae</taxon>
        <taxon>Niallia</taxon>
    </lineage>
</organism>
<sequence length="178" mass="20910">MGKSTDLKLTKKKVKEVHETEKYELNDGSTITFYPLFPHTKILELHEDLQNILATKDENINLSEKLTFSLLHFFIIKHFTHFKSQLKAKTFNEVLGEIDALIDLRVDNGDSAFEFIMNELFLQTEINKVYQYTAKHIAQFEYVEKLQNMVQEHLFKLDLKNADLIESAFKQKKQIPMV</sequence>
<reference evidence="1 2" key="1">
    <citation type="submission" date="2017-07" db="EMBL/GenBank/DDBJ databases">
        <title>Isolation and whole genome analysis of endospore-forming bacteria from heroin.</title>
        <authorList>
            <person name="Kalinowski J."/>
            <person name="Ahrens B."/>
            <person name="Al-Dilaimi A."/>
            <person name="Winkler A."/>
            <person name="Wibberg D."/>
            <person name="Schleenbecker U."/>
            <person name="Ruckert C."/>
            <person name="Wolfel R."/>
            <person name="Grass G."/>
        </authorList>
    </citation>
    <scope>NUCLEOTIDE SEQUENCE [LARGE SCALE GENOMIC DNA]</scope>
    <source>
        <strain evidence="1 2">7521-2</strain>
    </source>
</reference>
<dbReference type="Proteomes" id="UP000216961">
    <property type="component" value="Unassembled WGS sequence"/>
</dbReference>
<dbReference type="RefSeq" id="WP_095328567.1">
    <property type="nucleotide sequence ID" value="NZ_NPBQ01000013.1"/>
</dbReference>
<evidence type="ECO:0000313" key="1">
    <source>
        <dbReference type="EMBL" id="PAD85025.1"/>
    </source>
</evidence>
<comment type="caution">
    <text evidence="1">The sequence shown here is derived from an EMBL/GenBank/DDBJ whole genome shotgun (WGS) entry which is preliminary data.</text>
</comment>
<dbReference type="EMBL" id="NPBQ01000013">
    <property type="protein sequence ID" value="PAD85025.1"/>
    <property type="molecule type" value="Genomic_DNA"/>
</dbReference>
<proteinExistence type="predicted"/>
<gene>
    <name evidence="1" type="ORF">CHH57_01565</name>
</gene>
<dbReference type="AlphaFoldDB" id="A0AA91Z2Y7"/>
<name>A0AA91Z2Y7_NIACI</name>